<name>A0A3E0WKC2_9BACI</name>
<feature type="transmembrane region" description="Helical" evidence="1">
    <location>
        <begin position="138"/>
        <end position="156"/>
    </location>
</feature>
<dbReference type="PANTHER" id="PTHR41309">
    <property type="entry name" value="MEMBRANE PROTEIN-RELATED"/>
    <property type="match status" value="1"/>
</dbReference>
<dbReference type="PANTHER" id="PTHR41309:SF2">
    <property type="entry name" value="MEMBRANE PROTEIN"/>
    <property type="match status" value="1"/>
</dbReference>
<keyword evidence="1" id="KW-0472">Membrane</keyword>
<organism evidence="2 3">
    <name type="scientific">Virgibacillus dokdonensis</name>
    <dbReference type="NCBI Taxonomy" id="302167"/>
    <lineage>
        <taxon>Bacteria</taxon>
        <taxon>Bacillati</taxon>
        <taxon>Bacillota</taxon>
        <taxon>Bacilli</taxon>
        <taxon>Bacillales</taxon>
        <taxon>Bacillaceae</taxon>
        <taxon>Virgibacillus</taxon>
    </lineage>
</organism>
<feature type="transmembrane region" description="Helical" evidence="1">
    <location>
        <begin position="9"/>
        <end position="29"/>
    </location>
</feature>
<reference evidence="2 3" key="1">
    <citation type="submission" date="2017-05" db="EMBL/GenBank/DDBJ databases">
        <title>Virgibacillus sp. AK90 isolated from a saltern of Kakinada, India.</title>
        <authorList>
            <person name="Gupta V."/>
            <person name="Sidhu C."/>
            <person name="Korpole S."/>
            <person name="Pinnaka A.K."/>
        </authorList>
    </citation>
    <scope>NUCLEOTIDE SEQUENCE [LARGE SCALE GENOMIC DNA]</scope>
    <source>
        <strain evidence="2 3">AK90</strain>
    </source>
</reference>
<evidence type="ECO:0000256" key="1">
    <source>
        <dbReference type="SAM" id="Phobius"/>
    </source>
</evidence>
<feature type="transmembrane region" description="Helical" evidence="1">
    <location>
        <begin position="176"/>
        <end position="199"/>
    </location>
</feature>
<dbReference type="Proteomes" id="UP000256488">
    <property type="component" value="Unassembled WGS sequence"/>
</dbReference>
<gene>
    <name evidence="2" type="ORF">CAI16_17260</name>
</gene>
<dbReference type="Pfam" id="PF13346">
    <property type="entry name" value="ABC2_membrane_5"/>
    <property type="match status" value="1"/>
</dbReference>
<comment type="caution">
    <text evidence="2">The sequence shown here is derived from an EMBL/GenBank/DDBJ whole genome shotgun (WGS) entry which is preliminary data.</text>
</comment>
<feature type="transmembrane region" description="Helical" evidence="1">
    <location>
        <begin position="73"/>
        <end position="98"/>
    </location>
</feature>
<proteinExistence type="predicted"/>
<dbReference type="RefSeq" id="WP_116279388.1">
    <property type="nucleotide sequence ID" value="NZ_NFZX01000056.1"/>
</dbReference>
<feature type="transmembrane region" description="Helical" evidence="1">
    <location>
        <begin position="110"/>
        <end position="131"/>
    </location>
</feature>
<accession>A0A3E0WKC2</accession>
<feature type="transmembrane region" description="Helical" evidence="1">
    <location>
        <begin position="35"/>
        <end position="52"/>
    </location>
</feature>
<evidence type="ECO:0000313" key="2">
    <source>
        <dbReference type="EMBL" id="RFA32663.1"/>
    </source>
</evidence>
<evidence type="ECO:0000313" key="3">
    <source>
        <dbReference type="Proteomes" id="UP000256488"/>
    </source>
</evidence>
<sequence length="205" mass="23579">MAQLIKKDLIVHKFGWFIYFGMLAFFVVVDRQDSEFIIAFFSAIVTVYVFYFDEHANGHKLWNALPFTRNELVSARYIVLLINTMITSGVFIFINVIIKGGWEQLAWQHIVGGFALVIICSALFFPCLYGFAQSNRIFLWFILYVGSVVFGIYAISDIASKMTDPTTKIALWSDPMLFGLSLFAICLYLLSWLLSLMIYKKKEII</sequence>
<evidence type="ECO:0008006" key="4">
    <source>
        <dbReference type="Google" id="ProtNLM"/>
    </source>
</evidence>
<dbReference type="EMBL" id="NFZX01000056">
    <property type="protein sequence ID" value="RFA32663.1"/>
    <property type="molecule type" value="Genomic_DNA"/>
</dbReference>
<keyword evidence="1" id="KW-1133">Transmembrane helix</keyword>
<dbReference type="InterPro" id="IPR025699">
    <property type="entry name" value="ABC2_memb-like"/>
</dbReference>
<dbReference type="AlphaFoldDB" id="A0A3E0WKC2"/>
<protein>
    <recommendedName>
        <fullName evidence="4">ABC-2 transporter permease</fullName>
    </recommendedName>
</protein>
<keyword evidence="1" id="KW-0812">Transmembrane</keyword>